<dbReference type="InterPro" id="IPR048760">
    <property type="entry name" value="VP0354-like_sensor_dom"/>
</dbReference>
<dbReference type="CDD" id="cd00130">
    <property type="entry name" value="PAS"/>
    <property type="match status" value="1"/>
</dbReference>
<organism evidence="24 25">
    <name type="scientific">Magnetococcus marinus (strain ATCC BAA-1437 / JCM 17883 / MC-1)</name>
    <dbReference type="NCBI Taxonomy" id="156889"/>
    <lineage>
        <taxon>Bacteria</taxon>
        <taxon>Pseudomonadati</taxon>
        <taxon>Pseudomonadota</taxon>
        <taxon>Magnetococcia</taxon>
        <taxon>Magnetococcales</taxon>
        <taxon>Magnetococcaceae</taxon>
        <taxon>Magnetococcus</taxon>
    </lineage>
</organism>
<dbReference type="Pfam" id="PF00072">
    <property type="entry name" value="Response_reg"/>
    <property type="match status" value="1"/>
</dbReference>
<protein>
    <recommendedName>
        <fullName evidence="15">Sensory/regulatory protein RpfC</fullName>
        <ecNumber evidence="3">2.7.13.3</ecNumber>
    </recommendedName>
</protein>
<feature type="domain" description="HPt" evidence="23">
    <location>
        <begin position="1290"/>
        <end position="1384"/>
    </location>
</feature>
<feature type="region of interest" description="Disordered" evidence="18">
    <location>
        <begin position="1234"/>
        <end position="1277"/>
    </location>
</feature>
<feature type="domain" description="Response regulatory" evidence="20">
    <location>
        <begin position="1118"/>
        <end position="1233"/>
    </location>
</feature>
<evidence type="ECO:0000256" key="14">
    <source>
        <dbReference type="ARBA" id="ARBA00064003"/>
    </source>
</evidence>
<keyword evidence="12" id="KW-0902">Two-component regulatory system</keyword>
<comment type="catalytic activity">
    <reaction evidence="1">
        <text>ATP + protein L-histidine = ADP + protein N-phospho-L-histidine.</text>
        <dbReference type="EC" id="2.7.13.3"/>
    </reaction>
</comment>
<dbReference type="Gene3D" id="3.30.450.40">
    <property type="match status" value="1"/>
</dbReference>
<evidence type="ECO:0000256" key="1">
    <source>
        <dbReference type="ARBA" id="ARBA00000085"/>
    </source>
</evidence>
<dbReference type="CDD" id="cd00082">
    <property type="entry name" value="HisKA"/>
    <property type="match status" value="1"/>
</dbReference>
<evidence type="ECO:0000256" key="16">
    <source>
        <dbReference type="PROSITE-ProRule" id="PRU00110"/>
    </source>
</evidence>
<dbReference type="EC" id="2.7.13.3" evidence="3"/>
<dbReference type="InterPro" id="IPR035965">
    <property type="entry name" value="PAS-like_dom_sf"/>
</dbReference>
<dbReference type="PROSITE" id="PS50894">
    <property type="entry name" value="HPT"/>
    <property type="match status" value="1"/>
</dbReference>
<dbReference type="Gene3D" id="1.10.287.130">
    <property type="match status" value="1"/>
</dbReference>
<feature type="domain" description="PAS" evidence="21">
    <location>
        <begin position="405"/>
        <end position="457"/>
    </location>
</feature>
<dbReference type="Pfam" id="PF21623">
    <property type="entry name" value="HK_sensor_dom_bact"/>
    <property type="match status" value="1"/>
</dbReference>
<dbReference type="PROSITE" id="PS50112">
    <property type="entry name" value="PAS"/>
    <property type="match status" value="1"/>
</dbReference>
<evidence type="ECO:0000256" key="5">
    <source>
        <dbReference type="ARBA" id="ARBA00022553"/>
    </source>
</evidence>
<evidence type="ECO:0000256" key="9">
    <source>
        <dbReference type="ARBA" id="ARBA00022777"/>
    </source>
</evidence>
<evidence type="ECO:0000313" key="25">
    <source>
        <dbReference type="Proteomes" id="UP000002586"/>
    </source>
</evidence>
<dbReference type="eggNOG" id="COG2205">
    <property type="taxonomic scope" value="Bacteria"/>
</dbReference>
<dbReference type="RefSeq" id="WP_011714889.1">
    <property type="nucleotide sequence ID" value="NC_008576.1"/>
</dbReference>
<proteinExistence type="predicted"/>
<dbReference type="SMART" id="SM00448">
    <property type="entry name" value="REC"/>
    <property type="match status" value="1"/>
</dbReference>
<dbReference type="SUPFAM" id="SSF55874">
    <property type="entry name" value="ATPase domain of HSP90 chaperone/DNA topoisomerase II/histidine kinase"/>
    <property type="match status" value="1"/>
</dbReference>
<dbReference type="InterPro" id="IPR013767">
    <property type="entry name" value="PAS_fold"/>
</dbReference>
<feature type="compositionally biased region" description="Pro residues" evidence="18">
    <location>
        <begin position="1237"/>
        <end position="1251"/>
    </location>
</feature>
<dbReference type="Pfam" id="PF00672">
    <property type="entry name" value="HAMP"/>
    <property type="match status" value="1"/>
</dbReference>
<dbReference type="Pfam" id="PF00512">
    <property type="entry name" value="HisKA"/>
    <property type="match status" value="1"/>
</dbReference>
<dbReference type="Gene3D" id="3.40.50.2300">
    <property type="match status" value="1"/>
</dbReference>
<evidence type="ECO:0000259" key="23">
    <source>
        <dbReference type="PROSITE" id="PS50894"/>
    </source>
</evidence>
<feature type="modified residue" description="Phosphohistidine" evidence="16">
    <location>
        <position position="1329"/>
    </location>
</feature>
<comment type="subunit">
    <text evidence="14">At low DSF concentrations, interacts with RpfF.</text>
</comment>
<dbReference type="PROSITE" id="PS50885">
    <property type="entry name" value="HAMP"/>
    <property type="match status" value="1"/>
</dbReference>
<dbReference type="Pfam" id="PF00989">
    <property type="entry name" value="PAS"/>
    <property type="match status" value="1"/>
</dbReference>
<evidence type="ECO:0000313" key="24">
    <source>
        <dbReference type="EMBL" id="ABK45830.1"/>
    </source>
</evidence>
<keyword evidence="13" id="KW-0472">Membrane</keyword>
<dbReference type="Gene3D" id="1.20.120.160">
    <property type="entry name" value="HPT domain"/>
    <property type="match status" value="1"/>
</dbReference>
<dbReference type="InterPro" id="IPR001789">
    <property type="entry name" value="Sig_transdc_resp-reg_receiver"/>
</dbReference>
<dbReference type="InterPro" id="IPR008207">
    <property type="entry name" value="Sig_transdc_His_kin_Hpt_dom"/>
</dbReference>
<feature type="modified residue" description="4-aspartylphosphate" evidence="17">
    <location>
        <position position="1167"/>
    </location>
</feature>
<evidence type="ECO:0000259" key="19">
    <source>
        <dbReference type="PROSITE" id="PS50109"/>
    </source>
</evidence>
<dbReference type="CDD" id="cd06225">
    <property type="entry name" value="HAMP"/>
    <property type="match status" value="1"/>
</dbReference>
<evidence type="ECO:0000256" key="8">
    <source>
        <dbReference type="ARBA" id="ARBA00022741"/>
    </source>
</evidence>
<dbReference type="InterPro" id="IPR004358">
    <property type="entry name" value="Sig_transdc_His_kin-like_C"/>
</dbReference>
<dbReference type="Pfam" id="PF01627">
    <property type="entry name" value="Hpt"/>
    <property type="match status" value="1"/>
</dbReference>
<keyword evidence="25" id="KW-1185">Reference proteome</keyword>
<evidence type="ECO:0000259" key="21">
    <source>
        <dbReference type="PROSITE" id="PS50112"/>
    </source>
</evidence>
<comment type="subcellular location">
    <subcellularLocation>
        <location evidence="2">Cell membrane</location>
        <topology evidence="2">Multi-pass membrane protein</topology>
    </subcellularLocation>
</comment>
<dbReference type="eggNOG" id="COG0784">
    <property type="taxonomic scope" value="Bacteria"/>
</dbReference>
<dbReference type="Proteomes" id="UP000002586">
    <property type="component" value="Chromosome"/>
</dbReference>
<dbReference type="SUPFAM" id="SSF52172">
    <property type="entry name" value="CheY-like"/>
    <property type="match status" value="1"/>
</dbReference>
<dbReference type="PROSITE" id="PS50110">
    <property type="entry name" value="RESPONSE_REGULATORY"/>
    <property type="match status" value="1"/>
</dbReference>
<dbReference type="Gene3D" id="3.30.450.20">
    <property type="entry name" value="PAS domain"/>
    <property type="match status" value="2"/>
</dbReference>
<evidence type="ECO:0000256" key="15">
    <source>
        <dbReference type="ARBA" id="ARBA00068150"/>
    </source>
</evidence>
<dbReference type="EMBL" id="CP000471">
    <property type="protein sequence ID" value="ABK45830.1"/>
    <property type="molecule type" value="Genomic_DNA"/>
</dbReference>
<keyword evidence="9 24" id="KW-0418">Kinase</keyword>
<evidence type="ECO:0000256" key="17">
    <source>
        <dbReference type="PROSITE-ProRule" id="PRU00169"/>
    </source>
</evidence>
<dbReference type="GO" id="GO:0005524">
    <property type="term" value="F:ATP binding"/>
    <property type="evidence" value="ECO:0007669"/>
    <property type="project" value="UniProtKB-KW"/>
</dbReference>
<dbReference type="SMART" id="SM00388">
    <property type="entry name" value="HisKA"/>
    <property type="match status" value="1"/>
</dbReference>
<evidence type="ECO:0000256" key="10">
    <source>
        <dbReference type="ARBA" id="ARBA00022840"/>
    </source>
</evidence>
<keyword evidence="11" id="KW-1133">Transmembrane helix</keyword>
<dbReference type="CDD" id="cd00088">
    <property type="entry name" value="HPT"/>
    <property type="match status" value="1"/>
</dbReference>
<dbReference type="InterPro" id="IPR011006">
    <property type="entry name" value="CheY-like_superfamily"/>
</dbReference>
<feature type="domain" description="HAMP" evidence="22">
    <location>
        <begin position="350"/>
        <end position="402"/>
    </location>
</feature>
<evidence type="ECO:0000259" key="20">
    <source>
        <dbReference type="PROSITE" id="PS50110"/>
    </source>
</evidence>
<dbReference type="SUPFAM" id="SSF103190">
    <property type="entry name" value="Sensory domain-like"/>
    <property type="match status" value="1"/>
</dbReference>
<dbReference type="InterPro" id="IPR003594">
    <property type="entry name" value="HATPase_dom"/>
</dbReference>
<dbReference type="FunFam" id="3.30.565.10:FF:000010">
    <property type="entry name" value="Sensor histidine kinase RcsC"/>
    <property type="match status" value="1"/>
</dbReference>
<dbReference type="InterPro" id="IPR036097">
    <property type="entry name" value="HisK_dim/P_sf"/>
</dbReference>
<dbReference type="InterPro" id="IPR036641">
    <property type="entry name" value="HPT_dom_sf"/>
</dbReference>
<dbReference type="GO" id="GO:0006355">
    <property type="term" value="P:regulation of DNA-templated transcription"/>
    <property type="evidence" value="ECO:0007669"/>
    <property type="project" value="InterPro"/>
</dbReference>
<dbReference type="SUPFAM" id="SSF47384">
    <property type="entry name" value="Homodimeric domain of signal transducing histidine kinase"/>
    <property type="match status" value="1"/>
</dbReference>
<dbReference type="PRINTS" id="PR00344">
    <property type="entry name" value="BCTRLSENSOR"/>
</dbReference>
<dbReference type="HOGENOM" id="CLU_254974_0_0_5"/>
<dbReference type="STRING" id="156889.Mmc1_3344"/>
<evidence type="ECO:0000256" key="3">
    <source>
        <dbReference type="ARBA" id="ARBA00012438"/>
    </source>
</evidence>
<name>A0LCY7_MAGMM</name>
<dbReference type="InterPro" id="IPR029016">
    <property type="entry name" value="GAF-like_dom_sf"/>
</dbReference>
<dbReference type="GO" id="GO:0005886">
    <property type="term" value="C:plasma membrane"/>
    <property type="evidence" value="ECO:0007669"/>
    <property type="project" value="UniProtKB-SubCell"/>
</dbReference>
<dbReference type="SUPFAM" id="SSF55781">
    <property type="entry name" value="GAF domain-like"/>
    <property type="match status" value="1"/>
</dbReference>
<dbReference type="OrthoDB" id="9801651at2"/>
<keyword evidence="4" id="KW-1003">Cell membrane</keyword>
<evidence type="ECO:0000256" key="12">
    <source>
        <dbReference type="ARBA" id="ARBA00023012"/>
    </source>
</evidence>
<dbReference type="GO" id="GO:0000155">
    <property type="term" value="F:phosphorelay sensor kinase activity"/>
    <property type="evidence" value="ECO:0007669"/>
    <property type="project" value="InterPro"/>
</dbReference>
<evidence type="ECO:0000256" key="13">
    <source>
        <dbReference type="ARBA" id="ARBA00023136"/>
    </source>
</evidence>
<gene>
    <name evidence="24" type="ordered locus">Mmc1_3344</name>
</gene>
<dbReference type="eggNOG" id="COG5000">
    <property type="taxonomic scope" value="Bacteria"/>
</dbReference>
<feature type="compositionally biased region" description="Polar residues" evidence="18">
    <location>
        <begin position="1199"/>
        <end position="1212"/>
    </location>
</feature>
<dbReference type="eggNOG" id="COG2198">
    <property type="taxonomic scope" value="Bacteria"/>
</dbReference>
<dbReference type="SUPFAM" id="SSF47226">
    <property type="entry name" value="Histidine-containing phosphotransfer domain, HPT domain"/>
    <property type="match status" value="1"/>
</dbReference>
<dbReference type="CDD" id="cd17546">
    <property type="entry name" value="REC_hyHK_CKI1_RcsC-like"/>
    <property type="match status" value="1"/>
</dbReference>
<dbReference type="SMART" id="SM00387">
    <property type="entry name" value="HATPase_c"/>
    <property type="match status" value="1"/>
</dbReference>
<feature type="region of interest" description="Disordered" evidence="18">
    <location>
        <begin position="1199"/>
        <end position="1218"/>
    </location>
</feature>
<keyword evidence="8" id="KW-0547">Nucleotide-binding</keyword>
<dbReference type="InterPro" id="IPR003661">
    <property type="entry name" value="HisK_dim/P_dom"/>
</dbReference>
<dbReference type="PROSITE" id="PS50109">
    <property type="entry name" value="HIS_KIN"/>
    <property type="match status" value="1"/>
</dbReference>
<evidence type="ECO:0000256" key="7">
    <source>
        <dbReference type="ARBA" id="ARBA00022692"/>
    </source>
</evidence>
<dbReference type="CDD" id="cd18773">
    <property type="entry name" value="PDC1_HK_sensor"/>
    <property type="match status" value="1"/>
</dbReference>
<dbReference type="PANTHER" id="PTHR45339">
    <property type="entry name" value="HYBRID SIGNAL TRANSDUCTION HISTIDINE KINASE J"/>
    <property type="match status" value="1"/>
</dbReference>
<dbReference type="InterPro" id="IPR005467">
    <property type="entry name" value="His_kinase_dom"/>
</dbReference>
<reference evidence="24 25" key="2">
    <citation type="journal article" date="2012" name="Int. J. Syst. Evol. Microbiol.">
        <title>Magnetococcus marinus gen. nov., sp. nov., a marine, magnetotactic bacterium that represents a novel lineage (Magnetococcaceae fam. nov.; Magnetococcales ord. nov.) at the base of the Alphaproteobacteria.</title>
        <authorList>
            <person name="Bazylinski D.A."/>
            <person name="Williams T.J."/>
            <person name="Lefevre C.T."/>
            <person name="Berg R.J."/>
            <person name="Zhang C.L."/>
            <person name="Bowser S.S."/>
            <person name="Dean A.J."/>
            <person name="Beveridge T.J."/>
        </authorList>
    </citation>
    <scope>NUCLEOTIDE SEQUENCE [LARGE SCALE GENOMIC DNA]</scope>
    <source>
        <strain evidence="25">ATCC BAA-1437 / JCM 17883 / MC-1</strain>
    </source>
</reference>
<keyword evidence="7" id="KW-0812">Transmembrane</keyword>
<evidence type="ECO:0000256" key="18">
    <source>
        <dbReference type="SAM" id="MobiDB-lite"/>
    </source>
</evidence>
<evidence type="ECO:0000256" key="11">
    <source>
        <dbReference type="ARBA" id="ARBA00022989"/>
    </source>
</evidence>
<evidence type="ECO:0000256" key="4">
    <source>
        <dbReference type="ARBA" id="ARBA00022475"/>
    </source>
</evidence>
<feature type="domain" description="Histidine kinase" evidence="19">
    <location>
        <begin position="731"/>
        <end position="952"/>
    </location>
</feature>
<dbReference type="InterPro" id="IPR036890">
    <property type="entry name" value="HATPase_C_sf"/>
</dbReference>
<dbReference type="InterPro" id="IPR000014">
    <property type="entry name" value="PAS"/>
</dbReference>
<keyword evidence="6 24" id="KW-0808">Transferase</keyword>
<evidence type="ECO:0000256" key="6">
    <source>
        <dbReference type="ARBA" id="ARBA00022679"/>
    </source>
</evidence>
<reference evidence="25" key="1">
    <citation type="journal article" date="2009" name="Appl. Environ. Microbiol.">
        <title>Complete genome sequence of the chemolithoautotrophic marine magnetotactic coccus strain MC-1.</title>
        <authorList>
            <person name="Schubbe S."/>
            <person name="Williams T.J."/>
            <person name="Xie G."/>
            <person name="Kiss H.E."/>
            <person name="Brettin T.S."/>
            <person name="Martinez D."/>
            <person name="Ross C.A."/>
            <person name="Schuler D."/>
            <person name="Cox B.L."/>
            <person name="Nealson K.H."/>
            <person name="Bazylinski D.A."/>
        </authorList>
    </citation>
    <scope>NUCLEOTIDE SEQUENCE [LARGE SCALE GENOMIC DNA]</scope>
    <source>
        <strain evidence="25">ATCC BAA-1437 / JCM 17883 / MC-1</strain>
    </source>
</reference>
<dbReference type="Gene3D" id="6.10.340.10">
    <property type="match status" value="1"/>
</dbReference>
<dbReference type="SUPFAM" id="SSF55785">
    <property type="entry name" value="PYP-like sensor domain (PAS domain)"/>
    <property type="match status" value="1"/>
</dbReference>
<evidence type="ECO:0000256" key="2">
    <source>
        <dbReference type="ARBA" id="ARBA00004651"/>
    </source>
</evidence>
<sequence length="1390" mass="152823" precursor="true">MSMSGKIITLVCVIAILAAGSVGYATMERLQKELTLHAQQQVRHTTQQVSHKLEQGIALLMADVRTLAADPALLDLAELARGVPHEHGDVHAHKQRMAQIFTNLLQQRADYQQIRLIGLDEDGRELIRIKRQPDNTLTQVAPADLQTQGQRSYFKRTIILPKNQVYLSEINLSRENQVIVSPHMPVIRASMPLFDHLGETFGLLVINLDLSRLLADLQHQTPGQSMHLFNHHGYLLASSPPQAELQNFGFEFNQPPLMLTLYPVLAQQLNHSAESAFTLVAQDAPSGTHELLGVQTLYHNPNRPDQRLVITVSMPYQKIFTTLYSSRDESLLIGGGMLLMALLLAVLLTRSLTHPLRAMIRAVEDTAHDQGRHALPVGVGGEMGILAKAFAQMLQRTAEQNAAQADHRANQLLEATDVGVFGIDDQGLVSFINPAAERMLGYSREALLGKNIHSMVHHAYADGTPYPEHACRMSAALREQREYHVTDEVLWKQDGSPFYVTYSSIPLWQGDQRSGAVITFWDTTEQRQDEQKLIAAQQEAELIAAEERALEALFKLTLQESATTHYLEEVLEALIHSVPWLKLKPVGGLFLTDESAPQPQLKLVVNHNLDPELKQRCAKVPFGTCLCGLAAQSGTLQFASCMDHRHVITFEGITAHGHYNVPIMDGAQVLGVMVLYLAHGHEQKERETAFLARAGHIISMGLMRRRAAKELSCAKQRAERANHAKSDFLATMSHEIRNPMNAIIALSHLALEQSHDQRQRDYLSKIHTAGQSLLRIINDILDFSKIEAGKLEIEQTDFQLDDVLSNLATLTAVKAQEKQIELIFDKAPALPHALRGDPLRLSQILLNVVGNAIKFTEQGEVEMSITRHTQRGELLELCFTVRDTGIGMNEAQIAELFRPYQQAESSTSRRFGGSGLGLSISHQLVTLMNGTIQVSSTPGVGSQFVITLPFAVLPDRPESLVIPKLLTGQVVVASANQRMCDVVAENLGRFGLTCASVGAMSTLHQWLENNPLPRFMVLDADMLPVSMAQDLELLLNPMLHRFVEGGVLMLHGYQTQQAVMDLAAKDARVGAVQKPVTSSSLYDGAVQLLGVGSLSDAQHAPVQSNASPTTWPQLTGRHMLVAEDNAINQQIIQELLSKVGVNVTLVNNGFEAVEKANPLHHDAILMDLHMPLMDGFEATTQIRQRFGNTLPIFAMTASSTPEDQKQVQQSGMNGHLTKPIDPVLLYTNLSQWLGEQPPKPPSVSSPQPAQPQPADSLQSVPGQPGQRSPAGPPNIPGINYTLGLQQLGGDAELYHQILLAFEQDQRETSAKLIQLLEAGDLAALEPLVHTLKGLLGSVGAERLRARVIALETSLKMAQPKENIAALIQTMQAELAPMLAAIAQLHIKAGR</sequence>
<dbReference type="FunFam" id="1.10.287.130:FF:000002">
    <property type="entry name" value="Two-component osmosensing histidine kinase"/>
    <property type="match status" value="1"/>
</dbReference>
<keyword evidence="10" id="KW-0067">ATP-binding</keyword>
<evidence type="ECO:0000259" key="22">
    <source>
        <dbReference type="PROSITE" id="PS50885"/>
    </source>
</evidence>
<dbReference type="PANTHER" id="PTHR45339:SF1">
    <property type="entry name" value="HYBRID SIGNAL TRANSDUCTION HISTIDINE KINASE J"/>
    <property type="match status" value="1"/>
</dbReference>
<dbReference type="Pfam" id="PF02518">
    <property type="entry name" value="HATPase_c"/>
    <property type="match status" value="1"/>
</dbReference>
<keyword evidence="5 17" id="KW-0597">Phosphoprotein</keyword>
<dbReference type="CDD" id="cd16922">
    <property type="entry name" value="HATPase_EvgS-ArcB-TorS-like"/>
    <property type="match status" value="1"/>
</dbReference>
<dbReference type="NCBIfam" id="TIGR00229">
    <property type="entry name" value="sensory_box"/>
    <property type="match status" value="1"/>
</dbReference>
<accession>A0LCY7</accession>
<dbReference type="InterPro" id="IPR029151">
    <property type="entry name" value="Sensor-like_sf"/>
</dbReference>
<dbReference type="KEGG" id="mgm:Mmc1_3344"/>
<dbReference type="SMART" id="SM00091">
    <property type="entry name" value="PAS"/>
    <property type="match status" value="1"/>
</dbReference>
<dbReference type="SMART" id="SM00304">
    <property type="entry name" value="HAMP"/>
    <property type="match status" value="1"/>
</dbReference>
<dbReference type="Gene3D" id="3.30.565.10">
    <property type="entry name" value="Histidine kinase-like ATPase, C-terminal domain"/>
    <property type="match status" value="1"/>
</dbReference>
<dbReference type="InterPro" id="IPR003660">
    <property type="entry name" value="HAMP_dom"/>
</dbReference>